<keyword evidence="4" id="KW-1185">Reference proteome</keyword>
<gene>
    <name evidence="3" type="ORF">F8O04_10310</name>
</gene>
<accession>A0A6H9WMX1</accession>
<keyword evidence="1" id="KW-0812">Transmembrane</keyword>
<protein>
    <recommendedName>
        <fullName evidence="5">LPXTG cell wall anchor domain-containing protein</fullName>
    </recommendedName>
</protein>
<dbReference type="Proteomes" id="UP000431744">
    <property type="component" value="Unassembled WGS sequence"/>
</dbReference>
<feature type="chain" id="PRO_5026148012" description="LPXTG cell wall anchor domain-containing protein" evidence="2">
    <location>
        <begin position="36"/>
        <end position="322"/>
    </location>
</feature>
<proteinExistence type="predicted"/>
<name>A0A6H9WMX1_9MICO</name>
<feature type="transmembrane region" description="Helical" evidence="1">
    <location>
        <begin position="292"/>
        <end position="312"/>
    </location>
</feature>
<evidence type="ECO:0000256" key="2">
    <source>
        <dbReference type="SAM" id="SignalP"/>
    </source>
</evidence>
<keyword evidence="2" id="KW-0732">Signal</keyword>
<dbReference type="EMBL" id="WBJY01000002">
    <property type="protein sequence ID" value="KAB1648108.1"/>
    <property type="molecule type" value="Genomic_DNA"/>
</dbReference>
<keyword evidence="1" id="KW-0472">Membrane</keyword>
<evidence type="ECO:0000313" key="3">
    <source>
        <dbReference type="EMBL" id="KAB1648108.1"/>
    </source>
</evidence>
<keyword evidence="1" id="KW-1133">Transmembrane helix</keyword>
<evidence type="ECO:0000313" key="4">
    <source>
        <dbReference type="Proteomes" id="UP000431744"/>
    </source>
</evidence>
<reference evidence="3 4" key="1">
    <citation type="submission" date="2019-09" db="EMBL/GenBank/DDBJ databases">
        <title>Phylogeny of genus Pseudoclavibacter and closely related genus.</title>
        <authorList>
            <person name="Li Y."/>
        </authorList>
    </citation>
    <scope>NUCLEOTIDE SEQUENCE [LARGE SCALE GENOMIC DNA]</scope>
    <source>
        <strain evidence="3 4">EGI 60007</strain>
    </source>
</reference>
<dbReference type="RefSeq" id="WP_158029303.1">
    <property type="nucleotide sequence ID" value="NZ_BMHG01000001.1"/>
</dbReference>
<evidence type="ECO:0000256" key="1">
    <source>
        <dbReference type="SAM" id="Phobius"/>
    </source>
</evidence>
<evidence type="ECO:0008006" key="5">
    <source>
        <dbReference type="Google" id="ProtNLM"/>
    </source>
</evidence>
<feature type="signal peptide" evidence="2">
    <location>
        <begin position="1"/>
        <end position="35"/>
    </location>
</feature>
<organism evidence="3 4">
    <name type="scientific">Pseudoclavibacter endophyticus</name>
    <dbReference type="NCBI Taxonomy" id="1778590"/>
    <lineage>
        <taxon>Bacteria</taxon>
        <taxon>Bacillati</taxon>
        <taxon>Actinomycetota</taxon>
        <taxon>Actinomycetes</taxon>
        <taxon>Micrococcales</taxon>
        <taxon>Microbacteriaceae</taxon>
        <taxon>Pseudoclavibacter</taxon>
    </lineage>
</organism>
<dbReference type="AlphaFoldDB" id="A0A6H9WMX1"/>
<dbReference type="OrthoDB" id="5115817at2"/>
<sequence length="322" mass="32315">MTASTSPIRRRVAAASLAFAVVSGGAFLSATPAFATGPTDPTTDAPTPTETTEAPVLAPAVQADATELTPEDFAANGITFAGSGFDPVGDPVVVNVAAAGDSADLPAEATVAEDGTFGYTVTFEDEGLPVEGTYTFTFTQGEGEGALSASVDVVVAAAGETTTPTYEGPIGNATQEVFAPGDVVTYTLANFTPSAEAEVAITGPIDGSLPITIGEDGTYAGEITYNEYDAVTGDIIRRLDFPVGEYTVTVTEAGTGNTVTFTFTIAGESAGEGEAPQAGDDSSLAPTGSDDVFGIAGLGLLVVGFGVGALALNRRLAARRAE</sequence>
<comment type="caution">
    <text evidence="3">The sequence shown here is derived from an EMBL/GenBank/DDBJ whole genome shotgun (WGS) entry which is preliminary data.</text>
</comment>